<evidence type="ECO:0000256" key="6">
    <source>
        <dbReference type="ARBA" id="ARBA00023141"/>
    </source>
</evidence>
<evidence type="ECO:0000256" key="3">
    <source>
        <dbReference type="ARBA" id="ARBA00011037"/>
    </source>
</evidence>
<dbReference type="PANTHER" id="PTHR21272">
    <property type="entry name" value="CATABOLIC 3-DEHYDROQUINASE"/>
    <property type="match status" value="1"/>
</dbReference>
<dbReference type="Pfam" id="PF01220">
    <property type="entry name" value="DHquinase_II"/>
    <property type="match status" value="1"/>
</dbReference>
<feature type="active site" description="Proton acceptor" evidence="8">
    <location>
        <position position="25"/>
    </location>
</feature>
<comment type="caution">
    <text evidence="9">The sequence shown here is derived from an EMBL/GenBank/DDBJ whole genome shotgun (WGS) entry which is preliminary data.</text>
</comment>
<dbReference type="SUPFAM" id="SSF52304">
    <property type="entry name" value="Type II 3-dehydroquinate dehydratase"/>
    <property type="match status" value="1"/>
</dbReference>
<feature type="binding site" evidence="8">
    <location>
        <position position="89"/>
    </location>
    <ligand>
        <name>substrate</name>
    </ligand>
</feature>
<name>A0ABN2MA69_9MICO</name>
<dbReference type="CDD" id="cd00466">
    <property type="entry name" value="DHQase_II"/>
    <property type="match status" value="1"/>
</dbReference>
<feature type="binding site" evidence="8">
    <location>
        <begin position="103"/>
        <end position="104"/>
    </location>
    <ligand>
        <name>substrate</name>
    </ligand>
</feature>
<feature type="binding site" evidence="8">
    <location>
        <position position="82"/>
    </location>
    <ligand>
        <name>substrate</name>
    </ligand>
</feature>
<dbReference type="PIRSF" id="PIRSF001399">
    <property type="entry name" value="DHquinase_II"/>
    <property type="match status" value="1"/>
</dbReference>
<feature type="binding site" evidence="8">
    <location>
        <position position="76"/>
    </location>
    <ligand>
        <name>substrate</name>
    </ligand>
</feature>
<organism evidence="9 10">
    <name type="scientific">Agromyces neolithicus</name>
    <dbReference type="NCBI Taxonomy" id="269420"/>
    <lineage>
        <taxon>Bacteria</taxon>
        <taxon>Bacillati</taxon>
        <taxon>Actinomycetota</taxon>
        <taxon>Actinomycetes</taxon>
        <taxon>Micrococcales</taxon>
        <taxon>Microbacteriaceae</taxon>
        <taxon>Agromyces</taxon>
    </lineage>
</organism>
<comment type="pathway">
    <text evidence="2 8">Metabolic intermediate biosynthesis; chorismate biosynthesis; chorismate from D-erythrose 4-phosphate and phosphoenolpyruvate: step 3/7.</text>
</comment>
<reference evidence="9 10" key="1">
    <citation type="journal article" date="2019" name="Int. J. Syst. Evol. Microbiol.">
        <title>The Global Catalogue of Microorganisms (GCM) 10K type strain sequencing project: providing services to taxonomists for standard genome sequencing and annotation.</title>
        <authorList>
            <consortium name="The Broad Institute Genomics Platform"/>
            <consortium name="The Broad Institute Genome Sequencing Center for Infectious Disease"/>
            <person name="Wu L."/>
            <person name="Ma J."/>
        </authorList>
    </citation>
    <scope>NUCLEOTIDE SEQUENCE [LARGE SCALE GENOMIC DNA]</scope>
    <source>
        <strain evidence="9 10">JCM 14322</strain>
    </source>
</reference>
<evidence type="ECO:0000256" key="2">
    <source>
        <dbReference type="ARBA" id="ARBA00004902"/>
    </source>
</evidence>
<sequence>MSERRLLLVNGPNLNLLGTREPEIYGSHTLDDVERLTTEVAFELGFEVRAVQSNHEGVLLDAIHAARLDCAGIVINPAGLTHTSVVLRDALAGVGLPVAEVHISDVAKRESFRHHSYVADVAVVHVVGEGVAGYGTAVRRLIEVITGQAEG</sequence>
<keyword evidence="10" id="KW-1185">Reference proteome</keyword>
<dbReference type="Proteomes" id="UP001500002">
    <property type="component" value="Unassembled WGS sequence"/>
</dbReference>
<dbReference type="EC" id="4.2.1.10" evidence="5 8"/>
<dbReference type="InterPro" id="IPR018509">
    <property type="entry name" value="DHquinase_II_CS"/>
</dbReference>
<dbReference type="HAMAP" id="MF_00169">
    <property type="entry name" value="AroQ"/>
    <property type="match status" value="1"/>
</dbReference>
<dbReference type="NCBIfam" id="TIGR01088">
    <property type="entry name" value="aroQ"/>
    <property type="match status" value="1"/>
</dbReference>
<dbReference type="RefSeq" id="WP_344296946.1">
    <property type="nucleotide sequence ID" value="NZ_BAAANJ010000015.1"/>
</dbReference>
<protein>
    <recommendedName>
        <fullName evidence="5 8">3-dehydroquinate dehydratase</fullName>
        <shortName evidence="8">3-dehydroquinase</shortName>
        <ecNumber evidence="5 8">4.2.1.10</ecNumber>
    </recommendedName>
    <alternativeName>
        <fullName evidence="8">Type II DHQase</fullName>
    </alternativeName>
</protein>
<feature type="binding site" evidence="8">
    <location>
        <position position="113"/>
    </location>
    <ligand>
        <name>substrate</name>
    </ligand>
</feature>
<dbReference type="PANTHER" id="PTHR21272:SF3">
    <property type="entry name" value="CATABOLIC 3-DEHYDROQUINASE"/>
    <property type="match status" value="1"/>
</dbReference>
<evidence type="ECO:0000256" key="1">
    <source>
        <dbReference type="ARBA" id="ARBA00001864"/>
    </source>
</evidence>
<evidence type="ECO:0000256" key="5">
    <source>
        <dbReference type="ARBA" id="ARBA00012060"/>
    </source>
</evidence>
<proteinExistence type="inferred from homology"/>
<evidence type="ECO:0000313" key="10">
    <source>
        <dbReference type="Proteomes" id="UP001500002"/>
    </source>
</evidence>
<keyword evidence="6 8" id="KW-0057">Aromatic amino acid biosynthesis</keyword>
<dbReference type="NCBIfam" id="NF003806">
    <property type="entry name" value="PRK05395.1-3"/>
    <property type="match status" value="1"/>
</dbReference>
<keyword evidence="8" id="KW-0028">Amino-acid biosynthesis</keyword>
<comment type="function">
    <text evidence="8">Catalyzes a trans-dehydration via an enolate intermediate.</text>
</comment>
<feature type="active site" description="Proton donor" evidence="8">
    <location>
        <position position="102"/>
    </location>
</feature>
<comment type="subunit">
    <text evidence="4 8">Homododecamer.</text>
</comment>
<evidence type="ECO:0000256" key="7">
    <source>
        <dbReference type="ARBA" id="ARBA00023239"/>
    </source>
</evidence>
<evidence type="ECO:0000313" key="9">
    <source>
        <dbReference type="EMBL" id="GAA1816684.1"/>
    </source>
</evidence>
<dbReference type="PROSITE" id="PS01029">
    <property type="entry name" value="DEHYDROQUINASE_II"/>
    <property type="match status" value="1"/>
</dbReference>
<dbReference type="NCBIfam" id="NF003807">
    <property type="entry name" value="PRK05395.1-4"/>
    <property type="match status" value="1"/>
</dbReference>
<comment type="similarity">
    <text evidence="3 8">Belongs to the type-II 3-dehydroquinase family.</text>
</comment>
<accession>A0ABN2MA69</accession>
<evidence type="ECO:0000256" key="8">
    <source>
        <dbReference type="HAMAP-Rule" id="MF_00169"/>
    </source>
</evidence>
<dbReference type="InterPro" id="IPR001874">
    <property type="entry name" value="DHquinase_II"/>
</dbReference>
<dbReference type="InterPro" id="IPR036441">
    <property type="entry name" value="DHquinase_II_sf"/>
</dbReference>
<comment type="catalytic activity">
    <reaction evidence="1 8">
        <text>3-dehydroquinate = 3-dehydroshikimate + H2O</text>
        <dbReference type="Rhea" id="RHEA:21096"/>
        <dbReference type="ChEBI" id="CHEBI:15377"/>
        <dbReference type="ChEBI" id="CHEBI:16630"/>
        <dbReference type="ChEBI" id="CHEBI:32364"/>
        <dbReference type="EC" id="4.2.1.10"/>
    </reaction>
</comment>
<keyword evidence="7 8" id="KW-0456">Lyase</keyword>
<dbReference type="NCBIfam" id="NF003805">
    <property type="entry name" value="PRK05395.1-2"/>
    <property type="match status" value="1"/>
</dbReference>
<feature type="site" description="Transition state stabilizer" evidence="8">
    <location>
        <position position="20"/>
    </location>
</feature>
<dbReference type="Gene3D" id="3.40.50.9100">
    <property type="entry name" value="Dehydroquinase, class II"/>
    <property type="match status" value="1"/>
</dbReference>
<dbReference type="EMBL" id="BAAANJ010000015">
    <property type="protein sequence ID" value="GAA1816684.1"/>
    <property type="molecule type" value="Genomic_DNA"/>
</dbReference>
<gene>
    <name evidence="8 9" type="primary">aroQ</name>
    <name evidence="9" type="ORF">GCM10009749_28110</name>
</gene>
<evidence type="ECO:0000256" key="4">
    <source>
        <dbReference type="ARBA" id="ARBA00011193"/>
    </source>
</evidence>